<feature type="domain" description="DUF6036" evidence="1">
    <location>
        <begin position="9"/>
        <end position="148"/>
    </location>
</feature>
<dbReference type="AlphaFoldDB" id="A0A8J6N5H3"/>
<dbReference type="InterPro" id="IPR043519">
    <property type="entry name" value="NT_sf"/>
</dbReference>
<comment type="caution">
    <text evidence="2">The sequence shown here is derived from an EMBL/GenBank/DDBJ whole genome shotgun (WGS) entry which is preliminary data.</text>
</comment>
<dbReference type="Gene3D" id="3.30.460.40">
    <property type="match status" value="1"/>
</dbReference>
<organism evidence="2 3">
    <name type="scientific">Candidatus Desulfaltia bathyphila</name>
    <dbReference type="NCBI Taxonomy" id="2841697"/>
    <lineage>
        <taxon>Bacteria</taxon>
        <taxon>Pseudomonadati</taxon>
        <taxon>Thermodesulfobacteriota</taxon>
        <taxon>Desulfobacteria</taxon>
        <taxon>Desulfobacterales</taxon>
        <taxon>Desulfobacterales incertae sedis</taxon>
        <taxon>Candidatus Desulfaltia</taxon>
    </lineage>
</organism>
<dbReference type="EMBL" id="JACNLL010000060">
    <property type="protein sequence ID" value="MBC8199673.1"/>
    <property type="molecule type" value="Genomic_DNA"/>
</dbReference>
<accession>A0A8J6N5H3</accession>
<protein>
    <submittedName>
        <fullName evidence="2">Nucleotidyltransferase</fullName>
    </submittedName>
</protein>
<sequence length="157" mass="18049">MLTSSDFRELLNLFEKHDIRYLVVGGYAVMKYSEPRFTKDLDVWIATDPENANSVYVALKEFGAPLANLTANDFTQKDYFYQMGRPPLRVDIMMSIPGVKFEVAWKNRKMVELDGLKIPFISRPDLILAKKASGRPQDKIDIEKLIEAEQLDSLDEE</sequence>
<gene>
    <name evidence="2" type="ORF">H8E80_06470</name>
</gene>
<evidence type="ECO:0000313" key="3">
    <source>
        <dbReference type="Proteomes" id="UP000603545"/>
    </source>
</evidence>
<proteinExistence type="predicted"/>
<dbReference type="InterPro" id="IPR045792">
    <property type="entry name" value="DUF6036"/>
</dbReference>
<evidence type="ECO:0000259" key="1">
    <source>
        <dbReference type="Pfam" id="PF19502"/>
    </source>
</evidence>
<reference evidence="2 3" key="1">
    <citation type="submission" date="2020-08" db="EMBL/GenBank/DDBJ databases">
        <title>Bridging the membrane lipid divide: bacteria of the FCB group superphylum have the potential to synthesize archaeal ether lipids.</title>
        <authorList>
            <person name="Villanueva L."/>
            <person name="Von Meijenfeldt F.A.B."/>
            <person name="Westbye A.B."/>
            <person name="Yadav S."/>
            <person name="Hopmans E.C."/>
            <person name="Dutilh B.E."/>
            <person name="Sinninghe Damste J.S."/>
        </authorList>
    </citation>
    <scope>NUCLEOTIDE SEQUENCE [LARGE SCALE GENOMIC DNA]</scope>
    <source>
        <strain evidence="2">NIOZ-UU82</strain>
    </source>
</reference>
<name>A0A8J6N5H3_9BACT</name>
<dbReference type="Pfam" id="PF19502">
    <property type="entry name" value="DUF6036"/>
    <property type="match status" value="1"/>
</dbReference>
<evidence type="ECO:0000313" key="2">
    <source>
        <dbReference type="EMBL" id="MBC8199673.1"/>
    </source>
</evidence>
<dbReference type="Proteomes" id="UP000603545">
    <property type="component" value="Unassembled WGS sequence"/>
</dbReference>
<dbReference type="SUPFAM" id="SSF81301">
    <property type="entry name" value="Nucleotidyltransferase"/>
    <property type="match status" value="1"/>
</dbReference>